<dbReference type="GeneID" id="112271978"/>
<proteinExistence type="predicted"/>
<dbReference type="Proteomes" id="UP000008810">
    <property type="component" value="Chromosome 3"/>
</dbReference>
<dbReference type="KEGG" id="bdi:112271978"/>
<protein>
    <submittedName>
        <fullName evidence="1 2">Uncharacterized protein</fullName>
    </submittedName>
</protein>
<dbReference type="EnsemblPlants" id="PNT67921">
    <property type="protein sequence ID" value="PNT67921"/>
    <property type="gene ID" value="BRADI_3g33723v3"/>
</dbReference>
<gene>
    <name evidence="2" type="primary">LOC112271978</name>
    <name evidence="1" type="ORF">BRADI_3g33723v3</name>
</gene>
<accession>A0A2K2D0W6</accession>
<organism evidence="1">
    <name type="scientific">Brachypodium distachyon</name>
    <name type="common">Purple false brome</name>
    <name type="synonym">Trachynia distachya</name>
    <dbReference type="NCBI Taxonomy" id="15368"/>
    <lineage>
        <taxon>Eukaryota</taxon>
        <taxon>Viridiplantae</taxon>
        <taxon>Streptophyta</taxon>
        <taxon>Embryophyta</taxon>
        <taxon>Tracheophyta</taxon>
        <taxon>Spermatophyta</taxon>
        <taxon>Magnoliopsida</taxon>
        <taxon>Liliopsida</taxon>
        <taxon>Poales</taxon>
        <taxon>Poaceae</taxon>
        <taxon>BOP clade</taxon>
        <taxon>Pooideae</taxon>
        <taxon>Stipodae</taxon>
        <taxon>Brachypodieae</taxon>
        <taxon>Brachypodium</taxon>
    </lineage>
</organism>
<reference evidence="1" key="2">
    <citation type="submission" date="2017-06" db="EMBL/GenBank/DDBJ databases">
        <title>WGS assembly of Brachypodium distachyon.</title>
        <authorList>
            <consortium name="The International Brachypodium Initiative"/>
            <person name="Lucas S."/>
            <person name="Harmon-Smith M."/>
            <person name="Lail K."/>
            <person name="Tice H."/>
            <person name="Grimwood J."/>
            <person name="Bruce D."/>
            <person name="Barry K."/>
            <person name="Shu S."/>
            <person name="Lindquist E."/>
            <person name="Wang M."/>
            <person name="Pitluck S."/>
            <person name="Vogel J.P."/>
            <person name="Garvin D.F."/>
            <person name="Mockler T.C."/>
            <person name="Schmutz J."/>
            <person name="Rokhsar D."/>
            <person name="Bevan M.W."/>
        </authorList>
    </citation>
    <scope>NUCLEOTIDE SEQUENCE</scope>
    <source>
        <strain evidence="1">Bd21</strain>
    </source>
</reference>
<dbReference type="Gramene" id="PNT67921">
    <property type="protein sequence ID" value="PNT67921"/>
    <property type="gene ID" value="BRADI_3g33723v3"/>
</dbReference>
<reference evidence="1 2" key="1">
    <citation type="journal article" date="2010" name="Nature">
        <title>Genome sequencing and analysis of the model grass Brachypodium distachyon.</title>
        <authorList>
            <consortium name="International Brachypodium Initiative"/>
        </authorList>
    </citation>
    <scope>NUCLEOTIDE SEQUENCE [LARGE SCALE GENOMIC DNA]</scope>
    <source>
        <strain evidence="1 2">Bd21</strain>
    </source>
</reference>
<keyword evidence="3" id="KW-1185">Reference proteome</keyword>
<sequence>MDPAASVVLVSLRPVLTEAARTLGAPAPMYLTDHANGEYICSVQLILPMRCHPDCTQVAHAVGGVATSVIEAEEKAAECMINALLRRFGVQFNDMNWTRLNRSHRRFTMARTSLSELSERAGLMEKGWEQSLADIKAARDICTDISSCSGDTLDVCEEPTPQGETLFAVHSLGAWTQERFDEGMIALTAARGSTSS</sequence>
<evidence type="ECO:0000313" key="2">
    <source>
        <dbReference type="EnsemblPlants" id="PNT67921"/>
    </source>
</evidence>
<dbReference type="FunCoup" id="A0A2K2D0W6">
    <property type="interactions" value="252"/>
</dbReference>
<dbReference type="AlphaFoldDB" id="A0A2K2D0W6"/>
<name>A0A2K2D0W6_BRADI</name>
<dbReference type="RefSeq" id="XP_024318065.1">
    <property type="nucleotide sequence ID" value="XM_024462297.1"/>
</dbReference>
<dbReference type="EMBL" id="CM000882">
    <property type="protein sequence ID" value="PNT67921.1"/>
    <property type="molecule type" value="Genomic_DNA"/>
</dbReference>
<evidence type="ECO:0000313" key="1">
    <source>
        <dbReference type="EMBL" id="PNT67921.1"/>
    </source>
</evidence>
<evidence type="ECO:0000313" key="3">
    <source>
        <dbReference type="Proteomes" id="UP000008810"/>
    </source>
</evidence>
<reference evidence="2" key="3">
    <citation type="submission" date="2018-08" db="UniProtKB">
        <authorList>
            <consortium name="EnsemblPlants"/>
        </authorList>
    </citation>
    <scope>IDENTIFICATION</scope>
    <source>
        <strain evidence="2">cv. Bd21</strain>
    </source>
</reference>